<keyword evidence="10" id="KW-1185">Reference proteome</keyword>
<dbReference type="OrthoDB" id="5975018at2759"/>
<dbReference type="CDD" id="cd00637">
    <property type="entry name" value="7tm_classA_rhodopsin-like"/>
    <property type="match status" value="1"/>
</dbReference>
<dbReference type="InterPro" id="IPR000276">
    <property type="entry name" value="GPCR_Rhodpsn"/>
</dbReference>
<evidence type="ECO:0000256" key="5">
    <source>
        <dbReference type="ARBA" id="ARBA00023040"/>
    </source>
</evidence>
<accession>A0A6S7HGC7</accession>
<comment type="subcellular location">
    <subcellularLocation>
        <location evidence="1">Cell membrane</location>
        <topology evidence="1">Multi-pass membrane protein</topology>
    </subcellularLocation>
</comment>
<evidence type="ECO:0000256" key="2">
    <source>
        <dbReference type="ARBA" id="ARBA00022475"/>
    </source>
</evidence>
<evidence type="ECO:0000256" key="3">
    <source>
        <dbReference type="ARBA" id="ARBA00022692"/>
    </source>
</evidence>
<sequence>MDIYSNFNASLHNDTSMDQERGFIKTPAVIAIVVSIIDGVLILFGATINLAVIVTIVGHHRALKSMDLFILNLCLSDFVSSIFYQPLVITRLLARSAQSGIHTGVFKMASFTCLLADCAALFLVTFEKYLGIRYPFRYHSYFTNQKVVAVIICAWVIATAIGLTFGLYEQAAMIAGMIHGVLLVLMFIITAVLQIACFIIAKRHERRIQQMAKVVANCNSTKESKRTVETRSSEDIKPVEAQSSINNSKSVHALTSKAARTTTLLTMVYIMSWLPHIVLNVYFMITLDRKTFFRFVYLFVAFQQLHVCINPFIYVFRTQYIRDKFFGTRNEIRDPSVH</sequence>
<evidence type="ECO:0000313" key="10">
    <source>
        <dbReference type="Proteomes" id="UP001152795"/>
    </source>
</evidence>
<name>A0A6S7HGC7_PARCT</name>
<organism evidence="9 10">
    <name type="scientific">Paramuricea clavata</name>
    <name type="common">Red gorgonian</name>
    <name type="synonym">Violescent sea-whip</name>
    <dbReference type="NCBI Taxonomy" id="317549"/>
    <lineage>
        <taxon>Eukaryota</taxon>
        <taxon>Metazoa</taxon>
        <taxon>Cnidaria</taxon>
        <taxon>Anthozoa</taxon>
        <taxon>Octocorallia</taxon>
        <taxon>Malacalcyonacea</taxon>
        <taxon>Plexauridae</taxon>
        <taxon>Paramuricea</taxon>
    </lineage>
</organism>
<dbReference type="PANTHER" id="PTHR24249:SF372">
    <property type="entry name" value="G-PROTEIN COUPLED RECEPTORS FAMILY 1 PROFILE DOMAIN-CONTAINING PROTEIN"/>
    <property type="match status" value="1"/>
</dbReference>
<proteinExistence type="predicted"/>
<evidence type="ECO:0000313" key="9">
    <source>
        <dbReference type="EMBL" id="CAB3994407.1"/>
    </source>
</evidence>
<dbReference type="PANTHER" id="PTHR24249">
    <property type="entry name" value="HISTAMINE RECEPTOR-RELATED G-PROTEIN COUPLED RECEPTOR"/>
    <property type="match status" value="1"/>
</dbReference>
<dbReference type="GO" id="GO:0005886">
    <property type="term" value="C:plasma membrane"/>
    <property type="evidence" value="ECO:0007669"/>
    <property type="project" value="UniProtKB-SubCell"/>
</dbReference>
<dbReference type="PRINTS" id="PR00237">
    <property type="entry name" value="GPCRRHODOPSN"/>
</dbReference>
<comment type="caution">
    <text evidence="9">The sequence shown here is derived from an EMBL/GenBank/DDBJ whole genome shotgun (WGS) entry which is preliminary data.</text>
</comment>
<keyword evidence="3" id="KW-0812">Transmembrane</keyword>
<dbReference type="Gene3D" id="1.20.1070.10">
    <property type="entry name" value="Rhodopsin 7-helix transmembrane proteins"/>
    <property type="match status" value="1"/>
</dbReference>
<keyword evidence="8" id="KW-0807">Transducer</keyword>
<keyword evidence="2" id="KW-1003">Cell membrane</keyword>
<dbReference type="Pfam" id="PF00001">
    <property type="entry name" value="7tm_1"/>
    <property type="match status" value="1"/>
</dbReference>
<evidence type="ECO:0000256" key="4">
    <source>
        <dbReference type="ARBA" id="ARBA00022989"/>
    </source>
</evidence>
<dbReference type="EMBL" id="CACRXK020002456">
    <property type="protein sequence ID" value="CAB3994407.1"/>
    <property type="molecule type" value="Genomic_DNA"/>
</dbReference>
<evidence type="ECO:0000256" key="6">
    <source>
        <dbReference type="ARBA" id="ARBA00023136"/>
    </source>
</evidence>
<keyword evidence="5" id="KW-0297">G-protein coupled receptor</keyword>
<dbReference type="Proteomes" id="UP001152795">
    <property type="component" value="Unassembled WGS sequence"/>
</dbReference>
<dbReference type="InterPro" id="IPR050569">
    <property type="entry name" value="TAAR"/>
</dbReference>
<keyword evidence="6" id="KW-0472">Membrane</keyword>
<keyword evidence="7 9" id="KW-0675">Receptor</keyword>
<dbReference type="AlphaFoldDB" id="A0A6S7HGC7"/>
<dbReference type="InterPro" id="IPR017452">
    <property type="entry name" value="GPCR_Rhodpsn_7TM"/>
</dbReference>
<reference evidence="9" key="1">
    <citation type="submission" date="2020-04" db="EMBL/GenBank/DDBJ databases">
        <authorList>
            <person name="Alioto T."/>
            <person name="Alioto T."/>
            <person name="Gomez Garrido J."/>
        </authorList>
    </citation>
    <scope>NUCLEOTIDE SEQUENCE</scope>
    <source>
        <strain evidence="9">A484AB</strain>
    </source>
</reference>
<evidence type="ECO:0000256" key="8">
    <source>
        <dbReference type="ARBA" id="ARBA00023224"/>
    </source>
</evidence>
<dbReference type="GO" id="GO:0004930">
    <property type="term" value="F:G protein-coupled receptor activity"/>
    <property type="evidence" value="ECO:0007669"/>
    <property type="project" value="UniProtKB-KW"/>
</dbReference>
<protein>
    <submittedName>
        <fullName evidence="9">Alpha-1A adrenergic receptor, partial</fullName>
    </submittedName>
</protein>
<evidence type="ECO:0000256" key="1">
    <source>
        <dbReference type="ARBA" id="ARBA00004651"/>
    </source>
</evidence>
<evidence type="ECO:0000256" key="7">
    <source>
        <dbReference type="ARBA" id="ARBA00023170"/>
    </source>
</evidence>
<gene>
    <name evidence="9" type="ORF">PACLA_8A006370</name>
</gene>
<dbReference type="PROSITE" id="PS50262">
    <property type="entry name" value="G_PROTEIN_RECEP_F1_2"/>
    <property type="match status" value="1"/>
</dbReference>
<keyword evidence="4" id="KW-1133">Transmembrane helix</keyword>
<dbReference type="SUPFAM" id="SSF81321">
    <property type="entry name" value="Family A G protein-coupled receptor-like"/>
    <property type="match status" value="1"/>
</dbReference>